<dbReference type="EMBL" id="MCGO01000015">
    <property type="protein sequence ID" value="ORY46858.1"/>
    <property type="molecule type" value="Genomic_DNA"/>
</dbReference>
<accession>A0A1Y2CII2</accession>
<evidence type="ECO:0000256" key="2">
    <source>
        <dbReference type="SAM" id="MobiDB-lite"/>
    </source>
</evidence>
<reference evidence="3 4" key="1">
    <citation type="submission" date="2016-07" db="EMBL/GenBank/DDBJ databases">
        <title>Pervasive Adenine N6-methylation of Active Genes in Fungi.</title>
        <authorList>
            <consortium name="DOE Joint Genome Institute"/>
            <person name="Mondo S.J."/>
            <person name="Dannebaum R.O."/>
            <person name="Kuo R.C."/>
            <person name="Labutti K."/>
            <person name="Haridas S."/>
            <person name="Kuo A."/>
            <person name="Salamov A."/>
            <person name="Ahrendt S.R."/>
            <person name="Lipzen A."/>
            <person name="Sullivan W."/>
            <person name="Andreopoulos W.B."/>
            <person name="Clum A."/>
            <person name="Lindquist E."/>
            <person name="Daum C."/>
            <person name="Ramamoorthy G.K."/>
            <person name="Gryganskyi A."/>
            <person name="Culley D."/>
            <person name="Magnuson J.K."/>
            <person name="James T.Y."/>
            <person name="O'Malley M.A."/>
            <person name="Stajich J.E."/>
            <person name="Spatafora J.W."/>
            <person name="Visel A."/>
            <person name="Grigoriev I.V."/>
        </authorList>
    </citation>
    <scope>NUCLEOTIDE SEQUENCE [LARGE SCALE GENOMIC DNA]</scope>
    <source>
        <strain evidence="3 4">JEL800</strain>
    </source>
</reference>
<dbReference type="Proteomes" id="UP000193642">
    <property type="component" value="Unassembled WGS sequence"/>
</dbReference>
<evidence type="ECO:0000256" key="1">
    <source>
        <dbReference type="SAM" id="Coils"/>
    </source>
</evidence>
<keyword evidence="1" id="KW-0175">Coiled coil</keyword>
<comment type="caution">
    <text evidence="3">The sequence shown here is derived from an EMBL/GenBank/DDBJ whole genome shotgun (WGS) entry which is preliminary data.</text>
</comment>
<feature type="compositionally biased region" description="Basic and acidic residues" evidence="2">
    <location>
        <begin position="45"/>
        <end position="57"/>
    </location>
</feature>
<keyword evidence="4" id="KW-1185">Reference proteome</keyword>
<gene>
    <name evidence="3" type="ORF">BCR33DRAFT_715277</name>
</gene>
<feature type="coiled-coil region" evidence="1">
    <location>
        <begin position="200"/>
        <end position="227"/>
    </location>
</feature>
<feature type="region of interest" description="Disordered" evidence="2">
    <location>
        <begin position="1"/>
        <end position="117"/>
    </location>
</feature>
<name>A0A1Y2CII2_9FUNG</name>
<feature type="compositionally biased region" description="Basic and acidic residues" evidence="2">
    <location>
        <begin position="82"/>
        <end position="92"/>
    </location>
</feature>
<evidence type="ECO:0000313" key="3">
    <source>
        <dbReference type="EMBL" id="ORY46858.1"/>
    </source>
</evidence>
<protein>
    <submittedName>
        <fullName evidence="3">Uncharacterized protein</fullName>
    </submittedName>
</protein>
<sequence>MSETEQPTIVRVKASSLREIPPPPKFNSAQNEPEQQMLGVSGSHISKEDLFEREKPRTRSQSDISLMRPKTAILKKPRKQRKESNVSKDSKRSARPKTAVSAVKDPTPNRTKREQVPPKPVFKTSKLVVKPVEDKFLMAVELKRRHSSLDPEDLKELSERRISTTKRSLSEKITRSKTTPFFPAALEESTDSNSALDGNLETPAARLERLKKNFERAEREYENELKARAITYLTDIKAYPDVISLELYI</sequence>
<organism evidence="3 4">
    <name type="scientific">Rhizoclosmatium globosum</name>
    <dbReference type="NCBI Taxonomy" id="329046"/>
    <lineage>
        <taxon>Eukaryota</taxon>
        <taxon>Fungi</taxon>
        <taxon>Fungi incertae sedis</taxon>
        <taxon>Chytridiomycota</taxon>
        <taxon>Chytridiomycota incertae sedis</taxon>
        <taxon>Chytridiomycetes</taxon>
        <taxon>Chytridiales</taxon>
        <taxon>Chytriomycetaceae</taxon>
        <taxon>Rhizoclosmatium</taxon>
    </lineage>
</organism>
<evidence type="ECO:0000313" key="4">
    <source>
        <dbReference type="Proteomes" id="UP000193642"/>
    </source>
</evidence>
<dbReference type="OrthoDB" id="10377201at2759"/>
<dbReference type="AlphaFoldDB" id="A0A1Y2CII2"/>
<proteinExistence type="predicted"/>